<dbReference type="GO" id="GO:0043998">
    <property type="term" value="F:histone H2A acetyltransferase activity"/>
    <property type="evidence" value="ECO:0007669"/>
    <property type="project" value="InterPro"/>
</dbReference>
<dbReference type="InterPro" id="IPR000182">
    <property type="entry name" value="GNAT_dom"/>
</dbReference>
<keyword evidence="9" id="KW-0012">Acyltransferase</keyword>
<evidence type="ECO:0000256" key="6">
    <source>
        <dbReference type="ARBA" id="ARBA00022490"/>
    </source>
</evidence>
<dbReference type="GO" id="GO:1990189">
    <property type="term" value="F:protein N-terminal-serine acetyltransferase activity"/>
    <property type="evidence" value="ECO:0007669"/>
    <property type="project" value="UniProtKB-EC"/>
</dbReference>
<dbReference type="Gene3D" id="3.40.630.30">
    <property type="match status" value="1"/>
</dbReference>
<keyword evidence="15" id="KW-1185">Reference proteome</keyword>
<evidence type="ECO:0000256" key="1">
    <source>
        <dbReference type="ARBA" id="ARBA00004123"/>
    </source>
</evidence>
<evidence type="ECO:0000256" key="9">
    <source>
        <dbReference type="ARBA" id="ARBA00023315"/>
    </source>
</evidence>
<feature type="region of interest" description="Disordered" evidence="12">
    <location>
        <begin position="186"/>
        <end position="217"/>
    </location>
</feature>
<evidence type="ECO:0000256" key="4">
    <source>
        <dbReference type="ARBA" id="ARBA00012950"/>
    </source>
</evidence>
<dbReference type="InterPro" id="IPR016181">
    <property type="entry name" value="Acyl_CoA_acyltransferase"/>
</dbReference>
<proteinExistence type="inferred from homology"/>
<feature type="domain" description="N-acetyltransferase" evidence="13">
    <location>
        <begin position="54"/>
        <end position="202"/>
    </location>
</feature>
<dbReference type="Pfam" id="PF13673">
    <property type="entry name" value="Acetyltransf_10"/>
    <property type="match status" value="1"/>
</dbReference>
<keyword evidence="6" id="KW-0963">Cytoplasm</keyword>
<dbReference type="AlphaFoldDB" id="A0A286URE3"/>
<feature type="compositionally biased region" description="Acidic residues" evidence="12">
    <location>
        <begin position="186"/>
        <end position="205"/>
    </location>
</feature>
<dbReference type="GO" id="GO:0005634">
    <property type="term" value="C:nucleus"/>
    <property type="evidence" value="ECO:0007669"/>
    <property type="project" value="UniProtKB-SubCell"/>
</dbReference>
<dbReference type="Proteomes" id="UP000217199">
    <property type="component" value="Unassembled WGS sequence"/>
</dbReference>
<comment type="catalytic activity">
    <reaction evidence="11">
        <text>N-terminal L-seryl-[histone H4] + acetyl-CoA = N-terminal N(alpha)-acetyl-L-seryl-[histone H4] + CoA + H(+)</text>
        <dbReference type="Rhea" id="RHEA:50596"/>
        <dbReference type="Rhea" id="RHEA-COMP:12740"/>
        <dbReference type="Rhea" id="RHEA-COMP:12743"/>
        <dbReference type="ChEBI" id="CHEBI:15378"/>
        <dbReference type="ChEBI" id="CHEBI:57287"/>
        <dbReference type="ChEBI" id="CHEBI:57288"/>
        <dbReference type="ChEBI" id="CHEBI:64738"/>
        <dbReference type="ChEBI" id="CHEBI:83690"/>
        <dbReference type="EC" id="2.3.1.257"/>
    </reaction>
</comment>
<dbReference type="FunCoup" id="A0A286URE3">
    <property type="interactions" value="620"/>
</dbReference>
<comment type="subcellular location">
    <subcellularLocation>
        <location evidence="2">Cytoplasm</location>
    </subcellularLocation>
    <subcellularLocation>
        <location evidence="1">Nucleus</location>
    </subcellularLocation>
</comment>
<dbReference type="OrthoDB" id="424551at2759"/>
<evidence type="ECO:0000259" key="13">
    <source>
        <dbReference type="PROSITE" id="PS51186"/>
    </source>
</evidence>
<evidence type="ECO:0000256" key="10">
    <source>
        <dbReference type="ARBA" id="ARBA00047821"/>
    </source>
</evidence>
<dbReference type="SUPFAM" id="SSF55729">
    <property type="entry name" value="Acyl-CoA N-acyltransferases (Nat)"/>
    <property type="match status" value="1"/>
</dbReference>
<dbReference type="PANTHER" id="PTHR20531:SF1">
    <property type="entry name" value="N-ALPHA-ACETYLTRANSFERASE 40"/>
    <property type="match status" value="1"/>
</dbReference>
<feature type="compositionally biased region" description="Polar residues" evidence="12">
    <location>
        <begin position="208"/>
        <end position="217"/>
    </location>
</feature>
<evidence type="ECO:0000256" key="11">
    <source>
        <dbReference type="ARBA" id="ARBA00049524"/>
    </source>
</evidence>
<accession>A0A286URE3</accession>
<evidence type="ECO:0000313" key="15">
    <source>
        <dbReference type="Proteomes" id="UP000217199"/>
    </source>
</evidence>
<evidence type="ECO:0000256" key="5">
    <source>
        <dbReference type="ARBA" id="ARBA00015043"/>
    </source>
</evidence>
<evidence type="ECO:0000256" key="12">
    <source>
        <dbReference type="SAM" id="MobiDB-lite"/>
    </source>
</evidence>
<sequence length="217" mass="25271">MEESSITDHPFIKRANKVKSSELQKSVKTSHNIKSRQFHFKVCRSVELSETMKDQIWTIFENNMKTLYISSGVFPWDPKSKKEEIFNKYSRFLLVTPQEEDSESKREDKLLAYSIFRFERDEERNAIYVYELQTSKDARRLGLGKALIDSMKSIGRTYKMSILMLTLIKANETAKIFYESIGFETDETSPDFDEVSEEEEDDEDTGYSILSISIGDS</sequence>
<dbReference type="InterPro" id="IPR039949">
    <property type="entry name" value="NAA40"/>
</dbReference>
<organism evidence="14 15">
    <name type="scientific">Pyrrhoderma noxium</name>
    <dbReference type="NCBI Taxonomy" id="2282107"/>
    <lineage>
        <taxon>Eukaryota</taxon>
        <taxon>Fungi</taxon>
        <taxon>Dikarya</taxon>
        <taxon>Basidiomycota</taxon>
        <taxon>Agaricomycotina</taxon>
        <taxon>Agaricomycetes</taxon>
        <taxon>Hymenochaetales</taxon>
        <taxon>Hymenochaetaceae</taxon>
        <taxon>Pyrrhoderma</taxon>
    </lineage>
</organism>
<name>A0A286URE3_9AGAM</name>
<dbReference type="EC" id="2.3.1.257" evidence="4"/>
<dbReference type="EMBL" id="NBII01000002">
    <property type="protein sequence ID" value="PAV22168.1"/>
    <property type="molecule type" value="Genomic_DNA"/>
</dbReference>
<comment type="catalytic activity">
    <reaction evidence="10">
        <text>N-terminal L-seryl-[histone H2A] + acetyl-CoA = N-terminal N(alpha)-acetyl-L-seryl-[histone H2A] + CoA + H(+)</text>
        <dbReference type="Rhea" id="RHEA:50600"/>
        <dbReference type="Rhea" id="RHEA-COMP:12742"/>
        <dbReference type="Rhea" id="RHEA-COMP:12744"/>
        <dbReference type="ChEBI" id="CHEBI:15378"/>
        <dbReference type="ChEBI" id="CHEBI:57287"/>
        <dbReference type="ChEBI" id="CHEBI:57288"/>
        <dbReference type="ChEBI" id="CHEBI:64738"/>
        <dbReference type="ChEBI" id="CHEBI:83690"/>
        <dbReference type="EC" id="2.3.1.257"/>
    </reaction>
</comment>
<evidence type="ECO:0000256" key="8">
    <source>
        <dbReference type="ARBA" id="ARBA00023242"/>
    </source>
</evidence>
<evidence type="ECO:0000313" key="14">
    <source>
        <dbReference type="EMBL" id="PAV22168.1"/>
    </source>
</evidence>
<evidence type="ECO:0000256" key="2">
    <source>
        <dbReference type="ARBA" id="ARBA00004496"/>
    </source>
</evidence>
<dbReference type="STRING" id="2282107.A0A286URE3"/>
<evidence type="ECO:0000256" key="7">
    <source>
        <dbReference type="ARBA" id="ARBA00022679"/>
    </source>
</evidence>
<keyword evidence="7" id="KW-0808">Transferase</keyword>
<dbReference type="CDD" id="cd04301">
    <property type="entry name" value="NAT_SF"/>
    <property type="match status" value="1"/>
</dbReference>
<dbReference type="GO" id="GO:0005737">
    <property type="term" value="C:cytoplasm"/>
    <property type="evidence" value="ECO:0007669"/>
    <property type="project" value="UniProtKB-SubCell"/>
</dbReference>
<reference evidence="14 15" key="1">
    <citation type="journal article" date="2017" name="Mol. Ecol.">
        <title>Comparative and population genomic landscape of Phellinus noxius: A hypervariable fungus causing root rot in trees.</title>
        <authorList>
            <person name="Chung C.L."/>
            <person name="Lee T.J."/>
            <person name="Akiba M."/>
            <person name="Lee H.H."/>
            <person name="Kuo T.H."/>
            <person name="Liu D."/>
            <person name="Ke H.M."/>
            <person name="Yokoi T."/>
            <person name="Roa M.B."/>
            <person name="Lu M.J."/>
            <person name="Chang Y.Y."/>
            <person name="Ann P.J."/>
            <person name="Tsai J.N."/>
            <person name="Chen C.Y."/>
            <person name="Tzean S.S."/>
            <person name="Ota Y."/>
            <person name="Hattori T."/>
            <person name="Sahashi N."/>
            <person name="Liou R.F."/>
            <person name="Kikuchi T."/>
            <person name="Tsai I.J."/>
        </authorList>
    </citation>
    <scope>NUCLEOTIDE SEQUENCE [LARGE SCALE GENOMIC DNA]</scope>
    <source>
        <strain evidence="14 15">FFPRI411160</strain>
    </source>
</reference>
<dbReference type="PROSITE" id="PS51186">
    <property type="entry name" value="GNAT"/>
    <property type="match status" value="1"/>
</dbReference>
<comment type="similarity">
    <text evidence="3">Belongs to the acetyltransferase family. NAA40 subfamily.</text>
</comment>
<dbReference type="InParanoid" id="A0A286URE3"/>
<comment type="caution">
    <text evidence="14">The sequence shown here is derived from an EMBL/GenBank/DDBJ whole genome shotgun (WGS) entry which is preliminary data.</text>
</comment>
<dbReference type="GO" id="GO:0010485">
    <property type="term" value="F:histone H4 acetyltransferase activity"/>
    <property type="evidence" value="ECO:0007669"/>
    <property type="project" value="InterPro"/>
</dbReference>
<dbReference type="PANTHER" id="PTHR20531">
    <property type="entry name" value="N-ALPHA-ACETYLTRANSFERASE 40"/>
    <property type="match status" value="1"/>
</dbReference>
<evidence type="ECO:0000256" key="3">
    <source>
        <dbReference type="ARBA" id="ARBA00008870"/>
    </source>
</evidence>
<keyword evidence="8" id="KW-0539">Nucleus</keyword>
<gene>
    <name evidence="14" type="ORF">PNOK_0212500</name>
</gene>
<protein>
    <recommendedName>
        <fullName evidence="5">N-alpha-acetyltransferase 40</fullName>
        <ecNumber evidence="4">2.3.1.257</ecNumber>
    </recommendedName>
</protein>